<feature type="domain" description="HhH-GPD" evidence="15">
    <location>
        <begin position="36"/>
        <end position="187"/>
    </location>
</feature>
<sequence>MSDFYPLISQWYRRNHRILPWRLTEDPYKIWLSEIIMQQTRVDQGLAYYNKFVEHYPEVSDLAAADEQEVLRLWQGLGYYSRARNLCFAAQQVVDEFDGIFPSRFEDIKSLKGVGDYTASAIASFAFQLPHAVVDGNAFRVLSRYFNDDTPIDTGQGMKVFKAYADEVLSVENPAESNQAIMELGAMVCKPKNPDCENCPLNGTCLSLKEGDPKTLPVKSKKIKVTKRYFHFLIFPSANVQLEKREGKGIWMNMYQFPMIELKEKKLKSEVSAIVKSEYDLDLGTKIFAEKHILTHQHIYATFWKVNKPVEKEGLIESNLVGLDQYPLPRLIERFLENYSEVFSD</sequence>
<evidence type="ECO:0000256" key="7">
    <source>
        <dbReference type="ARBA" id="ARBA00022723"/>
    </source>
</evidence>
<dbReference type="AlphaFoldDB" id="A0A3E1F0P3"/>
<dbReference type="GO" id="GO:0006298">
    <property type="term" value="P:mismatch repair"/>
    <property type="evidence" value="ECO:0007669"/>
    <property type="project" value="TreeGrafter"/>
</dbReference>
<dbReference type="InterPro" id="IPR029119">
    <property type="entry name" value="MutY_C"/>
</dbReference>
<dbReference type="PANTHER" id="PTHR42944:SF1">
    <property type="entry name" value="ADENINE DNA GLYCOSYLASE"/>
    <property type="match status" value="1"/>
</dbReference>
<keyword evidence="11" id="KW-0411">Iron-sulfur</keyword>
<evidence type="ECO:0000259" key="15">
    <source>
        <dbReference type="SMART" id="SM00478"/>
    </source>
</evidence>
<dbReference type="GO" id="GO:0051539">
    <property type="term" value="F:4 iron, 4 sulfur cluster binding"/>
    <property type="evidence" value="ECO:0007669"/>
    <property type="project" value="UniProtKB-UniRule"/>
</dbReference>
<dbReference type="Pfam" id="PF14815">
    <property type="entry name" value="NUDIX_4"/>
    <property type="match status" value="1"/>
</dbReference>
<dbReference type="SUPFAM" id="SSF48150">
    <property type="entry name" value="DNA-glycosylase"/>
    <property type="match status" value="1"/>
</dbReference>
<gene>
    <name evidence="16" type="primary">mutY</name>
    <name evidence="16" type="ORF">DXU93_00115</name>
</gene>
<evidence type="ECO:0000256" key="12">
    <source>
        <dbReference type="ARBA" id="ARBA00023204"/>
    </source>
</evidence>
<dbReference type="InterPro" id="IPR005760">
    <property type="entry name" value="A/G_AdeGlyc_MutY"/>
</dbReference>
<keyword evidence="13 14" id="KW-0326">Glycosidase</keyword>
<comment type="cofactor">
    <cofactor evidence="14">
        <name>[4Fe-4S] cluster</name>
        <dbReference type="ChEBI" id="CHEBI:49883"/>
    </cofactor>
    <text evidence="14">Binds 1 [4Fe-4S] cluster.</text>
</comment>
<dbReference type="RefSeq" id="WP_116879218.1">
    <property type="nucleotide sequence ID" value="NZ_QURB01000001.1"/>
</dbReference>
<keyword evidence="8 14" id="KW-0227">DNA damage</keyword>
<dbReference type="GO" id="GO:0035485">
    <property type="term" value="F:adenine/guanine mispair binding"/>
    <property type="evidence" value="ECO:0007669"/>
    <property type="project" value="TreeGrafter"/>
</dbReference>
<dbReference type="InterPro" id="IPR000445">
    <property type="entry name" value="HhH_motif"/>
</dbReference>
<dbReference type="InterPro" id="IPR003651">
    <property type="entry name" value="Endonuclease3_FeS-loop_motif"/>
</dbReference>
<dbReference type="InterPro" id="IPR011257">
    <property type="entry name" value="DNA_glycosylase"/>
</dbReference>
<dbReference type="GO" id="GO:0034039">
    <property type="term" value="F:8-oxo-7,8-dihydroguanine DNA N-glycosylase activity"/>
    <property type="evidence" value="ECO:0007669"/>
    <property type="project" value="TreeGrafter"/>
</dbReference>
<comment type="function">
    <text evidence="2">Adenine glycosylase active on G-A mispairs. MutY also corrects error-prone DNA synthesis past GO lesions which are due to the oxidatively damaged form of guanine: 7,8-dihydro-8-oxoguanine (8-oxo-dGTP).</text>
</comment>
<dbReference type="EC" id="3.2.2.31" evidence="4 14"/>
<dbReference type="Gene3D" id="3.90.79.10">
    <property type="entry name" value="Nucleoside Triphosphate Pyrophosphohydrolase"/>
    <property type="match status" value="1"/>
</dbReference>
<dbReference type="FunFam" id="1.10.340.30:FF:000002">
    <property type="entry name" value="Adenine DNA glycosylase"/>
    <property type="match status" value="1"/>
</dbReference>
<dbReference type="Proteomes" id="UP000257127">
    <property type="component" value="Unassembled WGS sequence"/>
</dbReference>
<dbReference type="InterPro" id="IPR044298">
    <property type="entry name" value="MIG/MutY"/>
</dbReference>
<evidence type="ECO:0000256" key="3">
    <source>
        <dbReference type="ARBA" id="ARBA00008343"/>
    </source>
</evidence>
<proteinExistence type="inferred from homology"/>
<comment type="catalytic activity">
    <reaction evidence="1 14">
        <text>Hydrolyzes free adenine bases from 7,8-dihydro-8-oxoguanine:adenine mismatched double-stranded DNA, leaving an apurinic site.</text>
        <dbReference type="EC" id="3.2.2.31"/>
    </reaction>
</comment>
<dbReference type="SUPFAM" id="SSF55811">
    <property type="entry name" value="Nudix"/>
    <property type="match status" value="1"/>
</dbReference>
<dbReference type="SMART" id="SM00478">
    <property type="entry name" value="ENDO3c"/>
    <property type="match status" value="1"/>
</dbReference>
<dbReference type="Gene3D" id="1.10.340.30">
    <property type="entry name" value="Hypothetical protein, domain 2"/>
    <property type="match status" value="1"/>
</dbReference>
<dbReference type="Pfam" id="PF00633">
    <property type="entry name" value="HHH"/>
    <property type="match status" value="1"/>
</dbReference>
<evidence type="ECO:0000256" key="14">
    <source>
        <dbReference type="RuleBase" id="RU365096"/>
    </source>
</evidence>
<evidence type="ECO:0000256" key="4">
    <source>
        <dbReference type="ARBA" id="ARBA00012045"/>
    </source>
</evidence>
<keyword evidence="7" id="KW-0479">Metal-binding</keyword>
<dbReference type="Pfam" id="PF00730">
    <property type="entry name" value="HhH-GPD"/>
    <property type="match status" value="1"/>
</dbReference>
<evidence type="ECO:0000313" key="16">
    <source>
        <dbReference type="EMBL" id="RFC55378.1"/>
    </source>
</evidence>
<keyword evidence="10 14" id="KW-0408">Iron</keyword>
<dbReference type="PANTHER" id="PTHR42944">
    <property type="entry name" value="ADENINE DNA GLYCOSYLASE"/>
    <property type="match status" value="1"/>
</dbReference>
<comment type="similarity">
    <text evidence="3 14">Belongs to the Nth/MutY family.</text>
</comment>
<protein>
    <recommendedName>
        <fullName evidence="5 14">Adenine DNA glycosylase</fullName>
        <ecNumber evidence="4 14">3.2.2.31</ecNumber>
    </recommendedName>
</protein>
<dbReference type="InterPro" id="IPR023170">
    <property type="entry name" value="HhH_base_excis_C"/>
</dbReference>
<keyword evidence="9" id="KW-0378">Hydrolase</keyword>
<accession>A0A3E1F0P3</accession>
<evidence type="ECO:0000256" key="1">
    <source>
        <dbReference type="ARBA" id="ARBA00000843"/>
    </source>
</evidence>
<dbReference type="CDD" id="cd00056">
    <property type="entry name" value="ENDO3c"/>
    <property type="match status" value="1"/>
</dbReference>
<comment type="caution">
    <text evidence="16">The sequence shown here is derived from an EMBL/GenBank/DDBJ whole genome shotgun (WGS) entry which is preliminary data.</text>
</comment>
<dbReference type="InterPro" id="IPR003265">
    <property type="entry name" value="HhH-GPD_domain"/>
</dbReference>
<evidence type="ECO:0000256" key="2">
    <source>
        <dbReference type="ARBA" id="ARBA00002933"/>
    </source>
</evidence>
<evidence type="ECO:0000256" key="11">
    <source>
        <dbReference type="ARBA" id="ARBA00023014"/>
    </source>
</evidence>
<dbReference type="SMART" id="SM00525">
    <property type="entry name" value="FES"/>
    <property type="match status" value="1"/>
</dbReference>
<evidence type="ECO:0000313" key="17">
    <source>
        <dbReference type="Proteomes" id="UP000257127"/>
    </source>
</evidence>
<dbReference type="CDD" id="cd03431">
    <property type="entry name" value="NUDIX_DNA_Glycosylase_C-MutY"/>
    <property type="match status" value="1"/>
</dbReference>
<dbReference type="NCBIfam" id="TIGR01084">
    <property type="entry name" value="mutY"/>
    <property type="match status" value="1"/>
</dbReference>
<keyword evidence="17" id="KW-1185">Reference proteome</keyword>
<evidence type="ECO:0000256" key="8">
    <source>
        <dbReference type="ARBA" id="ARBA00022763"/>
    </source>
</evidence>
<dbReference type="OrthoDB" id="9802365at2"/>
<evidence type="ECO:0000256" key="10">
    <source>
        <dbReference type="ARBA" id="ARBA00023004"/>
    </source>
</evidence>
<reference evidence="16 17" key="1">
    <citation type="submission" date="2018-08" db="EMBL/GenBank/DDBJ databases">
        <title>The draft genome squence of Brumimicrobium sp. N62.</title>
        <authorList>
            <person name="Du Z.-J."/>
            <person name="Luo H.-R."/>
        </authorList>
    </citation>
    <scope>NUCLEOTIDE SEQUENCE [LARGE SCALE GENOMIC DNA]</scope>
    <source>
        <strain evidence="16 17">N62</strain>
    </source>
</reference>
<dbReference type="GO" id="GO:0006284">
    <property type="term" value="P:base-excision repair"/>
    <property type="evidence" value="ECO:0007669"/>
    <property type="project" value="UniProtKB-UniRule"/>
</dbReference>
<dbReference type="EMBL" id="QURB01000001">
    <property type="protein sequence ID" value="RFC55378.1"/>
    <property type="molecule type" value="Genomic_DNA"/>
</dbReference>
<dbReference type="GO" id="GO:0046872">
    <property type="term" value="F:metal ion binding"/>
    <property type="evidence" value="ECO:0007669"/>
    <property type="project" value="UniProtKB-UniRule"/>
</dbReference>
<dbReference type="GO" id="GO:0000701">
    <property type="term" value="F:purine-specific mismatch base pair DNA N-glycosylase activity"/>
    <property type="evidence" value="ECO:0007669"/>
    <property type="project" value="UniProtKB-EC"/>
</dbReference>
<evidence type="ECO:0000256" key="6">
    <source>
        <dbReference type="ARBA" id="ARBA00022485"/>
    </source>
</evidence>
<keyword evidence="12" id="KW-0234">DNA repair</keyword>
<dbReference type="GO" id="GO:0032357">
    <property type="term" value="F:oxidized purine DNA binding"/>
    <property type="evidence" value="ECO:0007669"/>
    <property type="project" value="TreeGrafter"/>
</dbReference>
<evidence type="ECO:0000256" key="5">
    <source>
        <dbReference type="ARBA" id="ARBA00022023"/>
    </source>
</evidence>
<keyword evidence="6" id="KW-0004">4Fe-4S</keyword>
<dbReference type="InterPro" id="IPR015797">
    <property type="entry name" value="NUDIX_hydrolase-like_dom_sf"/>
</dbReference>
<name>A0A3E1F0P3_9FLAO</name>
<evidence type="ECO:0000256" key="9">
    <source>
        <dbReference type="ARBA" id="ARBA00022801"/>
    </source>
</evidence>
<dbReference type="Gene3D" id="1.10.1670.10">
    <property type="entry name" value="Helix-hairpin-Helix base-excision DNA repair enzymes (C-terminal)"/>
    <property type="match status" value="1"/>
</dbReference>
<evidence type="ECO:0000256" key="13">
    <source>
        <dbReference type="ARBA" id="ARBA00023295"/>
    </source>
</evidence>
<organism evidence="16 17">
    <name type="scientific">Brumimicrobium aurantiacum</name>
    <dbReference type="NCBI Taxonomy" id="1737063"/>
    <lineage>
        <taxon>Bacteria</taxon>
        <taxon>Pseudomonadati</taxon>
        <taxon>Bacteroidota</taxon>
        <taxon>Flavobacteriia</taxon>
        <taxon>Flavobacteriales</taxon>
        <taxon>Crocinitomicaceae</taxon>
        <taxon>Brumimicrobium</taxon>
    </lineage>
</organism>